<reference evidence="4 5" key="1">
    <citation type="submission" date="2024-07" db="EMBL/GenBank/DDBJ databases">
        <authorList>
            <person name="Thanompreechachai J."/>
            <person name="Duangmal K."/>
        </authorList>
    </citation>
    <scope>NUCLEOTIDE SEQUENCE [LARGE SCALE GENOMIC DNA]</scope>
    <source>
        <strain evidence="4 5">KCTC 19886</strain>
    </source>
</reference>
<sequence length="148" mass="17062">MSGLMQIGEVVERVGYSFRTIRYYDEMGLVTPTQRTPGGFRLYTEMDVYRLLVLKRMKPLDFSLDEMRELLSVLDALDGRVPSQTPREELFAKLDEFRQAAEARVEKLRDRLMMAEEFSQRLRDEAEGRHDGGSPAPEPPVREAHTPA</sequence>
<dbReference type="SUPFAM" id="SSF46955">
    <property type="entry name" value="Putative DNA-binding domain"/>
    <property type="match status" value="1"/>
</dbReference>
<evidence type="ECO:0000256" key="1">
    <source>
        <dbReference type="ARBA" id="ARBA00023125"/>
    </source>
</evidence>
<dbReference type="PANTHER" id="PTHR30204">
    <property type="entry name" value="REDOX-CYCLING DRUG-SENSING TRANSCRIPTIONAL ACTIVATOR SOXR"/>
    <property type="match status" value="1"/>
</dbReference>
<dbReference type="InterPro" id="IPR047057">
    <property type="entry name" value="MerR_fam"/>
</dbReference>
<evidence type="ECO:0000313" key="4">
    <source>
        <dbReference type="EMBL" id="MEW9264025.1"/>
    </source>
</evidence>
<gene>
    <name evidence="4" type="ORF">AB1207_04655</name>
</gene>
<feature type="compositionally biased region" description="Basic and acidic residues" evidence="2">
    <location>
        <begin position="119"/>
        <end position="132"/>
    </location>
</feature>
<dbReference type="Pfam" id="PF13411">
    <property type="entry name" value="MerR_1"/>
    <property type="match status" value="1"/>
</dbReference>
<dbReference type="Gene3D" id="1.10.1660.10">
    <property type="match status" value="1"/>
</dbReference>
<dbReference type="EMBL" id="JBFNQN010000003">
    <property type="protein sequence ID" value="MEW9264025.1"/>
    <property type="molecule type" value="Genomic_DNA"/>
</dbReference>
<comment type="caution">
    <text evidence="4">The sequence shown here is derived from an EMBL/GenBank/DDBJ whole genome shotgun (WGS) entry which is preliminary data.</text>
</comment>
<dbReference type="InterPro" id="IPR000551">
    <property type="entry name" value="MerR-type_HTH_dom"/>
</dbReference>
<evidence type="ECO:0000256" key="2">
    <source>
        <dbReference type="SAM" id="MobiDB-lite"/>
    </source>
</evidence>
<organism evidence="4 5">
    <name type="scientific">Kineococcus endophyticus</name>
    <dbReference type="NCBI Taxonomy" id="1181883"/>
    <lineage>
        <taxon>Bacteria</taxon>
        <taxon>Bacillati</taxon>
        <taxon>Actinomycetota</taxon>
        <taxon>Actinomycetes</taxon>
        <taxon>Kineosporiales</taxon>
        <taxon>Kineosporiaceae</taxon>
        <taxon>Kineococcus</taxon>
    </lineage>
</organism>
<feature type="region of interest" description="Disordered" evidence="2">
    <location>
        <begin position="119"/>
        <end position="148"/>
    </location>
</feature>
<keyword evidence="5" id="KW-1185">Reference proteome</keyword>
<keyword evidence="1" id="KW-0238">DNA-binding</keyword>
<dbReference type="PANTHER" id="PTHR30204:SF93">
    <property type="entry name" value="HTH MERR-TYPE DOMAIN-CONTAINING PROTEIN"/>
    <property type="match status" value="1"/>
</dbReference>
<dbReference type="PRINTS" id="PR00040">
    <property type="entry name" value="HTHMERR"/>
</dbReference>
<evidence type="ECO:0000259" key="3">
    <source>
        <dbReference type="PROSITE" id="PS50937"/>
    </source>
</evidence>
<accession>A0ABV3P393</accession>
<feature type="domain" description="HTH merR-type" evidence="3">
    <location>
        <begin position="4"/>
        <end position="73"/>
    </location>
</feature>
<evidence type="ECO:0000313" key="5">
    <source>
        <dbReference type="Proteomes" id="UP001555826"/>
    </source>
</evidence>
<dbReference type="PROSITE" id="PS50937">
    <property type="entry name" value="HTH_MERR_2"/>
    <property type="match status" value="1"/>
</dbReference>
<dbReference type="SMART" id="SM00422">
    <property type="entry name" value="HTH_MERR"/>
    <property type="match status" value="1"/>
</dbReference>
<dbReference type="Proteomes" id="UP001555826">
    <property type="component" value="Unassembled WGS sequence"/>
</dbReference>
<proteinExistence type="predicted"/>
<name>A0ABV3P393_9ACTN</name>
<protein>
    <submittedName>
        <fullName evidence="4">MerR family transcriptional regulator</fullName>
    </submittedName>
</protein>
<dbReference type="InterPro" id="IPR009061">
    <property type="entry name" value="DNA-bd_dom_put_sf"/>
</dbReference>